<accession>A0A381WXU5</accession>
<organism evidence="1">
    <name type="scientific">marine metagenome</name>
    <dbReference type="NCBI Taxonomy" id="408172"/>
    <lineage>
        <taxon>unclassified sequences</taxon>
        <taxon>metagenomes</taxon>
        <taxon>ecological metagenomes</taxon>
    </lineage>
</organism>
<dbReference type="PROSITE" id="PS51257">
    <property type="entry name" value="PROKAR_LIPOPROTEIN"/>
    <property type="match status" value="1"/>
</dbReference>
<dbReference type="EMBL" id="UINC01013089">
    <property type="protein sequence ID" value="SVA56763.1"/>
    <property type="molecule type" value="Genomic_DNA"/>
</dbReference>
<gene>
    <name evidence="1" type="ORF">METZ01_LOCUS109617</name>
</gene>
<protein>
    <recommendedName>
        <fullName evidence="2">Lipoprotein SmpA/OmlA domain-containing protein</fullName>
    </recommendedName>
</protein>
<dbReference type="AlphaFoldDB" id="A0A381WXU5"/>
<evidence type="ECO:0000313" key="1">
    <source>
        <dbReference type="EMBL" id="SVA56763.1"/>
    </source>
</evidence>
<name>A0A381WXU5_9ZZZZ</name>
<sequence>MNKIIIISLTSIILFSCAANKPDDSNNLTLGTVQSKISKGQSQSSVMDVLGSPNIVTKDSQGREVWTYDRISSENDASSSFGFYILNPISWFTGGGTKSKSSSSASSKSLTVLITFDDNKNVLDYTYQSLKY</sequence>
<evidence type="ECO:0008006" key="2">
    <source>
        <dbReference type="Google" id="ProtNLM"/>
    </source>
</evidence>
<proteinExistence type="predicted"/>
<reference evidence="1" key="1">
    <citation type="submission" date="2018-05" db="EMBL/GenBank/DDBJ databases">
        <authorList>
            <person name="Lanie J.A."/>
            <person name="Ng W.-L."/>
            <person name="Kazmierczak K.M."/>
            <person name="Andrzejewski T.M."/>
            <person name="Davidsen T.M."/>
            <person name="Wayne K.J."/>
            <person name="Tettelin H."/>
            <person name="Glass J.I."/>
            <person name="Rusch D."/>
            <person name="Podicherti R."/>
            <person name="Tsui H.-C.T."/>
            <person name="Winkler M.E."/>
        </authorList>
    </citation>
    <scope>NUCLEOTIDE SEQUENCE</scope>
</reference>